<dbReference type="SUPFAM" id="SSF82771">
    <property type="entry name" value="GIY-YIG endonuclease"/>
    <property type="match status" value="1"/>
</dbReference>
<dbReference type="CDD" id="cd10448">
    <property type="entry name" value="GIY-YIG_unchar_3"/>
    <property type="match status" value="1"/>
</dbReference>
<dbReference type="OrthoDB" id="1495241at2"/>
<dbReference type="PROSITE" id="PS50164">
    <property type="entry name" value="GIY_YIG"/>
    <property type="match status" value="1"/>
</dbReference>
<keyword evidence="4" id="KW-1185">Reference proteome</keyword>
<dbReference type="Gene3D" id="3.40.1440.10">
    <property type="entry name" value="GIY-YIG endonuclease"/>
    <property type="match status" value="1"/>
</dbReference>
<dbReference type="EMBL" id="QUSX01000001">
    <property type="protein sequence ID" value="RRQ50098.1"/>
    <property type="molecule type" value="Genomic_DNA"/>
</dbReference>
<dbReference type="PANTHER" id="PTHR34477:SF5">
    <property type="entry name" value="BSL5627 PROTEIN"/>
    <property type="match status" value="1"/>
</dbReference>
<dbReference type="Pfam" id="PF01541">
    <property type="entry name" value="GIY-YIG"/>
    <property type="match status" value="1"/>
</dbReference>
<dbReference type="InterPro" id="IPR050190">
    <property type="entry name" value="UPF0213_domain"/>
</dbReference>
<comment type="similarity">
    <text evidence="1">Belongs to the UPF0213 family.</text>
</comment>
<comment type="caution">
    <text evidence="3">The sequence shown here is derived from an EMBL/GenBank/DDBJ whole genome shotgun (WGS) entry which is preliminary data.</text>
</comment>
<proteinExistence type="inferred from homology"/>
<reference evidence="4" key="1">
    <citation type="submission" date="2018-08" db="EMBL/GenBank/DDBJ databases">
        <authorList>
            <person name="Khan S.A."/>
            <person name="J S.E."/>
        </authorList>
    </citation>
    <scope>NUCLEOTIDE SEQUENCE [LARGE SCALE GENOMIC DNA]</scope>
    <source>
        <strain evidence="4">PoM-212</strain>
    </source>
</reference>
<evidence type="ECO:0000256" key="1">
    <source>
        <dbReference type="ARBA" id="ARBA00007435"/>
    </source>
</evidence>
<dbReference type="Proteomes" id="UP000286990">
    <property type="component" value="Unassembled WGS sequence"/>
</dbReference>
<protein>
    <submittedName>
        <fullName evidence="3">GIY-YIG nuclease family protein</fullName>
    </submittedName>
</protein>
<dbReference type="AlphaFoldDB" id="A0A3R8RPX7"/>
<organism evidence="3 4">
    <name type="scientific">Maribacter algicola</name>
    <dbReference type="NCBI Taxonomy" id="2498892"/>
    <lineage>
        <taxon>Bacteria</taxon>
        <taxon>Pseudomonadati</taxon>
        <taxon>Bacteroidota</taxon>
        <taxon>Flavobacteriia</taxon>
        <taxon>Flavobacteriales</taxon>
        <taxon>Flavobacteriaceae</taxon>
        <taxon>Maribacter</taxon>
    </lineage>
</organism>
<dbReference type="RefSeq" id="WP_125221912.1">
    <property type="nucleotide sequence ID" value="NZ_QUSX01000001.1"/>
</dbReference>
<evidence type="ECO:0000313" key="4">
    <source>
        <dbReference type="Proteomes" id="UP000286990"/>
    </source>
</evidence>
<reference evidence="4" key="2">
    <citation type="submission" date="2018-12" db="EMBL/GenBank/DDBJ databases">
        <title>Maribacter lutimaris sp. nov., isolated from marine sediment.</title>
        <authorList>
            <person name="Kim K.K."/>
        </authorList>
    </citation>
    <scope>NUCLEOTIDE SEQUENCE [LARGE SCALE GENOMIC DNA]</scope>
    <source>
        <strain evidence="4">PoM-212</strain>
    </source>
</reference>
<dbReference type="InterPro" id="IPR035901">
    <property type="entry name" value="GIY-YIG_endonuc_sf"/>
</dbReference>
<gene>
    <name evidence="3" type="ORF">DZC72_05870</name>
</gene>
<feature type="domain" description="GIY-YIG" evidence="2">
    <location>
        <begin position="3"/>
        <end position="82"/>
    </location>
</feature>
<dbReference type="SMART" id="SM00465">
    <property type="entry name" value="GIYc"/>
    <property type="match status" value="1"/>
</dbReference>
<evidence type="ECO:0000259" key="2">
    <source>
        <dbReference type="PROSITE" id="PS50164"/>
    </source>
</evidence>
<name>A0A3R8RPX7_9FLAO</name>
<accession>A0A3R8RPX7</accession>
<dbReference type="PANTHER" id="PTHR34477">
    <property type="entry name" value="UPF0213 PROTEIN YHBQ"/>
    <property type="match status" value="1"/>
</dbReference>
<evidence type="ECO:0000313" key="3">
    <source>
        <dbReference type="EMBL" id="RRQ50098.1"/>
    </source>
</evidence>
<dbReference type="InterPro" id="IPR000305">
    <property type="entry name" value="GIY-YIG_endonuc"/>
</dbReference>
<sequence length="99" mass="12161">MLFNYFVYIVTNENKTTLYIGVTNDIQRRLSQHYFDSQNTKKSFAGKYNCYYLLYYEGFESIEEAIQREKELKKWRREKKDKLITSFNPDWEFLNDQVI</sequence>